<evidence type="ECO:0000256" key="2">
    <source>
        <dbReference type="ARBA" id="ARBA00005810"/>
    </source>
</evidence>
<keyword evidence="5" id="KW-0808">Transferase</keyword>
<dbReference type="Gene3D" id="3.30.70.560">
    <property type="entry name" value="7,8-Dihydro-6-hydroxymethylpterin-pyrophosphokinase HPPK"/>
    <property type="match status" value="1"/>
</dbReference>
<evidence type="ECO:0000256" key="10">
    <source>
        <dbReference type="ARBA" id="ARBA00029409"/>
    </source>
</evidence>
<keyword evidence="15" id="KW-1185">Reference proteome</keyword>
<evidence type="ECO:0000256" key="8">
    <source>
        <dbReference type="ARBA" id="ARBA00022840"/>
    </source>
</evidence>
<comment type="pathway">
    <text evidence="1">Cofactor biosynthesis; tetrahydrofolate biosynthesis; 2-amino-4-hydroxy-6-hydroxymethyl-7,8-dihydropteridine diphosphate from 7,8-dihydroneopterin triphosphate: step 4/4.</text>
</comment>
<dbReference type="AlphaFoldDB" id="A0A1C3EDC4"/>
<feature type="domain" description="7,8-dihydro-6-hydroxymethylpterin-pyrophosphokinase" evidence="13">
    <location>
        <begin position="6"/>
        <end position="132"/>
    </location>
</feature>
<dbReference type="EC" id="2.7.6.3" evidence="3"/>
<evidence type="ECO:0000259" key="13">
    <source>
        <dbReference type="Pfam" id="PF01288"/>
    </source>
</evidence>
<evidence type="ECO:0000256" key="12">
    <source>
        <dbReference type="ARBA" id="ARBA00033413"/>
    </source>
</evidence>
<dbReference type="NCBIfam" id="TIGR01498">
    <property type="entry name" value="folK"/>
    <property type="match status" value="1"/>
</dbReference>
<dbReference type="Proteomes" id="UP000094828">
    <property type="component" value="Unassembled WGS sequence"/>
</dbReference>
<evidence type="ECO:0000256" key="5">
    <source>
        <dbReference type="ARBA" id="ARBA00022679"/>
    </source>
</evidence>
<dbReference type="GO" id="GO:0046654">
    <property type="term" value="P:tetrahydrofolate biosynthetic process"/>
    <property type="evidence" value="ECO:0007669"/>
    <property type="project" value="UniProtKB-UniPathway"/>
</dbReference>
<reference evidence="14 15" key="1">
    <citation type="submission" date="2016-05" db="EMBL/GenBank/DDBJ databases">
        <title>Genomic and physiological characterization of Planctopirus sp. isolated from fresh water lake.</title>
        <authorList>
            <person name="Subhash Y."/>
            <person name="Ramana C."/>
        </authorList>
    </citation>
    <scope>NUCLEOTIDE SEQUENCE [LARGE SCALE GENOMIC DNA]</scope>
    <source>
        <strain evidence="14 15">JC280</strain>
    </source>
</reference>
<evidence type="ECO:0000256" key="7">
    <source>
        <dbReference type="ARBA" id="ARBA00022777"/>
    </source>
</evidence>
<dbReference type="PANTHER" id="PTHR43071">
    <property type="entry name" value="2-AMINO-4-HYDROXY-6-HYDROXYMETHYLDIHYDROPTERIDINE PYROPHOSPHOKINASE"/>
    <property type="match status" value="1"/>
</dbReference>
<dbReference type="GO" id="GO:0016301">
    <property type="term" value="F:kinase activity"/>
    <property type="evidence" value="ECO:0007669"/>
    <property type="project" value="UniProtKB-KW"/>
</dbReference>
<proteinExistence type="inferred from homology"/>
<dbReference type="InterPro" id="IPR035907">
    <property type="entry name" value="Hppk_sf"/>
</dbReference>
<evidence type="ECO:0000256" key="9">
    <source>
        <dbReference type="ARBA" id="ARBA00022909"/>
    </source>
</evidence>
<dbReference type="SUPFAM" id="SSF55083">
    <property type="entry name" value="6-hydroxymethyl-7,8-dihydropterin pyrophosphokinase, HPPK"/>
    <property type="match status" value="1"/>
</dbReference>
<comment type="similarity">
    <text evidence="2">Belongs to the HPPK family.</text>
</comment>
<dbReference type="PANTHER" id="PTHR43071:SF1">
    <property type="entry name" value="2-AMINO-4-HYDROXY-6-HYDROXYMETHYLDIHYDROPTERIDINE PYROPHOSPHOKINASE"/>
    <property type="match status" value="1"/>
</dbReference>
<evidence type="ECO:0000256" key="11">
    <source>
        <dbReference type="ARBA" id="ARBA00029766"/>
    </source>
</evidence>
<dbReference type="InterPro" id="IPR000550">
    <property type="entry name" value="Hppk"/>
</dbReference>
<keyword evidence="9" id="KW-0289">Folate biosynthesis</keyword>
<keyword evidence="8" id="KW-0067">ATP-binding</keyword>
<protein>
    <recommendedName>
        <fullName evidence="4">2-amino-4-hydroxy-6-hydroxymethyldihydropteridine pyrophosphokinase</fullName>
        <ecNumber evidence="3">2.7.6.3</ecNumber>
    </recommendedName>
    <alternativeName>
        <fullName evidence="11">6-hydroxymethyl-7,8-dihydropterin pyrophosphokinase</fullName>
    </alternativeName>
    <alternativeName>
        <fullName evidence="12">7,8-dihydro-6-hydroxymethylpterin-pyrophosphokinase</fullName>
    </alternativeName>
</protein>
<dbReference type="GO" id="GO:0003848">
    <property type="term" value="F:2-amino-4-hydroxy-6-hydroxymethyldihydropteridine diphosphokinase activity"/>
    <property type="evidence" value="ECO:0007669"/>
    <property type="project" value="UniProtKB-EC"/>
</dbReference>
<dbReference type="Pfam" id="PF01288">
    <property type="entry name" value="HPPK"/>
    <property type="match status" value="1"/>
</dbReference>
<gene>
    <name evidence="14" type="ORF">A6X21_22520</name>
</gene>
<organism evidence="14 15">
    <name type="scientific">Planctopirus hydrillae</name>
    <dbReference type="NCBI Taxonomy" id="1841610"/>
    <lineage>
        <taxon>Bacteria</taxon>
        <taxon>Pseudomonadati</taxon>
        <taxon>Planctomycetota</taxon>
        <taxon>Planctomycetia</taxon>
        <taxon>Planctomycetales</taxon>
        <taxon>Planctomycetaceae</taxon>
        <taxon>Planctopirus</taxon>
    </lineage>
</organism>
<evidence type="ECO:0000256" key="6">
    <source>
        <dbReference type="ARBA" id="ARBA00022741"/>
    </source>
</evidence>
<comment type="caution">
    <text evidence="14">The sequence shown here is derived from an EMBL/GenBank/DDBJ whole genome shotgun (WGS) entry which is preliminary data.</text>
</comment>
<dbReference type="STRING" id="1841610.A6X21_22520"/>
<sequence length="255" mass="28195">MPTCCVAAGGNIGDVAATFRQVWQILEQTPGINGVIASRPYQTIPVGENAGDVFLNGAYRFESTLPATVILDHLRTIEEQFGRSRSLAWGPRTIDLDLVIYGEDVIQLPQLSVPHPAAWYRRFVLDPMVEIAGELVHPVHRVTFRRLQERLLELPLKVSLGPLAEESEDKLSDLRGQLQREFPQVQLKELSEAATADLILAGRIDVLETLGARLIGTTSTRLVDTAQRPVRTLAEVRHVLLSATDSPQPLEPVCK</sequence>
<evidence type="ECO:0000313" key="15">
    <source>
        <dbReference type="Proteomes" id="UP000094828"/>
    </source>
</evidence>
<evidence type="ECO:0000313" key="14">
    <source>
        <dbReference type="EMBL" id="ODA31251.1"/>
    </source>
</evidence>
<keyword evidence="6" id="KW-0547">Nucleotide-binding</keyword>
<evidence type="ECO:0000256" key="4">
    <source>
        <dbReference type="ARBA" id="ARBA00016218"/>
    </source>
</evidence>
<comment type="function">
    <text evidence="10">Catalyzes the transfer of pyrophosphate from adenosine triphosphate (ATP) to 6-hydroxymethyl-7,8-dihydropterin, an enzymatic step in folate biosynthesis pathway.</text>
</comment>
<dbReference type="GO" id="GO:0046656">
    <property type="term" value="P:folic acid biosynthetic process"/>
    <property type="evidence" value="ECO:0007669"/>
    <property type="project" value="UniProtKB-KW"/>
</dbReference>
<accession>A0A1C3EDC4</accession>
<evidence type="ECO:0000256" key="3">
    <source>
        <dbReference type="ARBA" id="ARBA00013253"/>
    </source>
</evidence>
<evidence type="ECO:0000256" key="1">
    <source>
        <dbReference type="ARBA" id="ARBA00005051"/>
    </source>
</evidence>
<dbReference type="EMBL" id="LYDR01000090">
    <property type="protein sequence ID" value="ODA31251.1"/>
    <property type="molecule type" value="Genomic_DNA"/>
</dbReference>
<dbReference type="CDD" id="cd00483">
    <property type="entry name" value="HPPK"/>
    <property type="match status" value="1"/>
</dbReference>
<dbReference type="UniPathway" id="UPA00077">
    <property type="reaction ID" value="UER00155"/>
</dbReference>
<keyword evidence="7 14" id="KW-0418">Kinase</keyword>
<dbReference type="RefSeq" id="WP_068847850.1">
    <property type="nucleotide sequence ID" value="NZ_LYDR01000090.1"/>
</dbReference>
<name>A0A1C3EDC4_9PLAN</name>
<dbReference type="GO" id="GO:0005524">
    <property type="term" value="F:ATP binding"/>
    <property type="evidence" value="ECO:0007669"/>
    <property type="project" value="UniProtKB-KW"/>
</dbReference>